<evidence type="ECO:0000313" key="2">
    <source>
        <dbReference type="EMBL" id="KAK4501589.1"/>
    </source>
</evidence>
<keyword evidence="3" id="KW-1185">Reference proteome</keyword>
<proteinExistence type="predicted"/>
<feature type="chain" id="PRO_5046143831" evidence="1">
    <location>
        <begin position="19"/>
        <end position="331"/>
    </location>
</feature>
<gene>
    <name evidence="2" type="ORF">PRZ48_007398</name>
</gene>
<evidence type="ECO:0000256" key="1">
    <source>
        <dbReference type="SAM" id="SignalP"/>
    </source>
</evidence>
<sequence>MMLSTLFMTLPFPEASFADLSPCHSFGIDYRDGGSYFLESSRSVSFTALQYFTGCQNDVAENLLIDPSGNEKRCNRTPMQPEGVAQRVDCGGIQVYTGDWSILVLSYNGGAEPIMDQRDFHLSVGEQDGAAATPSRRTECYGMPAQTMTVISFAWRFLSVDMSGDFEPSSTAVAGSSHSALTSNSINFAVASAVSTSALIPCHRPAETMEVYLSTMIDQHSRNELPPPVPTSSTIEARSALDVKGSSVSKSIETFTPVQQKSGRFRKSLSIGWRPSNIWRHAAFVEQSRTLEGAYAIMGHRADMPIVTIFTATFMAPLQSTPSVGGQLKLA</sequence>
<protein>
    <submittedName>
        <fullName evidence="2">Uncharacterized protein</fullName>
    </submittedName>
</protein>
<keyword evidence="1" id="KW-0732">Signal</keyword>
<dbReference type="EMBL" id="JAXOVC010000005">
    <property type="protein sequence ID" value="KAK4501589.1"/>
    <property type="molecule type" value="Genomic_DNA"/>
</dbReference>
<organism evidence="2 3">
    <name type="scientific">Zasmidium cellare</name>
    <name type="common">Wine cellar mold</name>
    <name type="synonym">Racodium cellare</name>
    <dbReference type="NCBI Taxonomy" id="395010"/>
    <lineage>
        <taxon>Eukaryota</taxon>
        <taxon>Fungi</taxon>
        <taxon>Dikarya</taxon>
        <taxon>Ascomycota</taxon>
        <taxon>Pezizomycotina</taxon>
        <taxon>Dothideomycetes</taxon>
        <taxon>Dothideomycetidae</taxon>
        <taxon>Mycosphaerellales</taxon>
        <taxon>Mycosphaerellaceae</taxon>
        <taxon>Zasmidium</taxon>
    </lineage>
</organism>
<comment type="caution">
    <text evidence="2">The sequence shown here is derived from an EMBL/GenBank/DDBJ whole genome shotgun (WGS) entry which is preliminary data.</text>
</comment>
<accession>A0ABR0EJ82</accession>
<name>A0ABR0EJ82_ZASCE</name>
<evidence type="ECO:0000313" key="3">
    <source>
        <dbReference type="Proteomes" id="UP001305779"/>
    </source>
</evidence>
<dbReference type="Proteomes" id="UP001305779">
    <property type="component" value="Unassembled WGS sequence"/>
</dbReference>
<reference evidence="2 3" key="1">
    <citation type="journal article" date="2023" name="G3 (Bethesda)">
        <title>A chromosome-level genome assembly of Zasmidium syzygii isolated from banana leaves.</title>
        <authorList>
            <person name="van Westerhoven A.C."/>
            <person name="Mehrabi R."/>
            <person name="Talebi R."/>
            <person name="Steentjes M.B.F."/>
            <person name="Corcolon B."/>
            <person name="Chong P.A."/>
            <person name="Kema G.H.J."/>
            <person name="Seidl M.F."/>
        </authorList>
    </citation>
    <scope>NUCLEOTIDE SEQUENCE [LARGE SCALE GENOMIC DNA]</scope>
    <source>
        <strain evidence="2 3">P124</strain>
    </source>
</reference>
<feature type="signal peptide" evidence="1">
    <location>
        <begin position="1"/>
        <end position="18"/>
    </location>
</feature>